<accession>A0A2T2WLW9</accession>
<dbReference type="SUPFAM" id="SSF52309">
    <property type="entry name" value="N-(deoxy)ribosyltransferase-like"/>
    <property type="match status" value="1"/>
</dbReference>
<comment type="caution">
    <text evidence="1">The sequence shown here is derived from an EMBL/GenBank/DDBJ whole genome shotgun (WGS) entry which is preliminary data.</text>
</comment>
<evidence type="ECO:0000313" key="1">
    <source>
        <dbReference type="EMBL" id="PSR23232.1"/>
    </source>
</evidence>
<name>A0A2T2WLW9_9FIRM</name>
<dbReference type="Gene3D" id="3.40.50.450">
    <property type="match status" value="1"/>
</dbReference>
<dbReference type="InterPro" id="IPR007710">
    <property type="entry name" value="Nucleoside_deoxyribTrfase"/>
</dbReference>
<evidence type="ECO:0000313" key="2">
    <source>
        <dbReference type="Proteomes" id="UP000241848"/>
    </source>
</evidence>
<organism evidence="1 2">
    <name type="scientific">Sulfobacillus acidophilus</name>
    <dbReference type="NCBI Taxonomy" id="53633"/>
    <lineage>
        <taxon>Bacteria</taxon>
        <taxon>Bacillati</taxon>
        <taxon>Bacillota</taxon>
        <taxon>Clostridia</taxon>
        <taxon>Eubacteriales</taxon>
        <taxon>Clostridiales Family XVII. Incertae Sedis</taxon>
        <taxon>Sulfobacillus</taxon>
    </lineage>
</organism>
<dbReference type="AlphaFoldDB" id="A0A2T2WLW9"/>
<dbReference type="Pfam" id="PF05014">
    <property type="entry name" value="Nuc_deoxyrib_tr"/>
    <property type="match status" value="1"/>
</dbReference>
<dbReference type="Proteomes" id="UP000241848">
    <property type="component" value="Unassembled WGS sequence"/>
</dbReference>
<proteinExistence type="predicted"/>
<protein>
    <recommendedName>
        <fullName evidence="3">Nucleoside 2-deoxyribosyltransferase</fullName>
    </recommendedName>
</protein>
<evidence type="ECO:0008006" key="3">
    <source>
        <dbReference type="Google" id="ProtNLM"/>
    </source>
</evidence>
<dbReference type="EMBL" id="PXYV01000007">
    <property type="protein sequence ID" value="PSR23232.1"/>
    <property type="molecule type" value="Genomic_DNA"/>
</dbReference>
<reference evidence="1 2" key="1">
    <citation type="journal article" date="2014" name="BMC Genomics">
        <title>Comparison of environmental and isolate Sulfobacillus genomes reveals diverse carbon, sulfur, nitrogen, and hydrogen metabolisms.</title>
        <authorList>
            <person name="Justice N.B."/>
            <person name="Norman A."/>
            <person name="Brown C.T."/>
            <person name="Singh A."/>
            <person name="Thomas B.C."/>
            <person name="Banfield J.F."/>
        </authorList>
    </citation>
    <scope>NUCLEOTIDE SEQUENCE [LARGE SCALE GENOMIC DNA]</scope>
    <source>
        <strain evidence="1">AMDSBA3</strain>
    </source>
</reference>
<sequence>MRLYLAGPLFTPYERGFIAEYGARLRAEGYECFIPHEHSLKTDDLSARAVFEKDGEGLFRAHAVVALLDGPMIDDGTACEIGLFYGLMQQDQNRKGVVGLLTDSRQDRVRENMEGKGLNLYVLGCIEATGGRVVQTIDEILPILATWRQELEEAGST</sequence>
<gene>
    <name evidence="1" type="ORF">C7B45_03825</name>
</gene>